<name>A0A8H7QI62_9FUNG</name>
<evidence type="ECO:0000313" key="3">
    <source>
        <dbReference type="Proteomes" id="UP000603453"/>
    </source>
</evidence>
<dbReference type="AlphaFoldDB" id="A0A8H7QI62"/>
<dbReference type="EMBL" id="JAEPRD010000265">
    <property type="protein sequence ID" value="KAG2192837.1"/>
    <property type="molecule type" value="Genomic_DNA"/>
</dbReference>
<sequence length="143" mass="15975">MFIAFDSSPLVLPFSIITLSSISSISLSISAFQKSGKTVQILTFIIVNFNYRYRSLSNRNLKSTFLGNVIYQHADLNYQIMMRQAAALVKQALTPGSVLFSLPAVLFKRRSDANKSIKDQCRDVQGFRPISNYGTHSACAKRT</sequence>
<dbReference type="Proteomes" id="UP000603453">
    <property type="component" value="Unassembled WGS sequence"/>
</dbReference>
<evidence type="ECO:0000313" key="2">
    <source>
        <dbReference type="EMBL" id="KAG2192837.1"/>
    </source>
</evidence>
<organism evidence="2 3">
    <name type="scientific">Mucor saturninus</name>
    <dbReference type="NCBI Taxonomy" id="64648"/>
    <lineage>
        <taxon>Eukaryota</taxon>
        <taxon>Fungi</taxon>
        <taxon>Fungi incertae sedis</taxon>
        <taxon>Mucoromycota</taxon>
        <taxon>Mucoromycotina</taxon>
        <taxon>Mucoromycetes</taxon>
        <taxon>Mucorales</taxon>
        <taxon>Mucorineae</taxon>
        <taxon>Mucoraceae</taxon>
        <taxon>Mucor</taxon>
    </lineage>
</organism>
<keyword evidence="1" id="KW-1133">Transmembrane helix</keyword>
<comment type="caution">
    <text evidence="2">The sequence shown here is derived from an EMBL/GenBank/DDBJ whole genome shotgun (WGS) entry which is preliminary data.</text>
</comment>
<keyword evidence="3" id="KW-1185">Reference proteome</keyword>
<feature type="transmembrane region" description="Helical" evidence="1">
    <location>
        <begin position="12"/>
        <end position="32"/>
    </location>
</feature>
<reference evidence="2" key="1">
    <citation type="submission" date="2020-12" db="EMBL/GenBank/DDBJ databases">
        <title>Metabolic potential, ecology and presence of endohyphal bacteria is reflected in genomic diversity of Mucoromycotina.</title>
        <authorList>
            <person name="Muszewska A."/>
            <person name="Okrasinska A."/>
            <person name="Steczkiewicz K."/>
            <person name="Drgas O."/>
            <person name="Orlowska M."/>
            <person name="Perlinska-Lenart U."/>
            <person name="Aleksandrzak-Piekarczyk T."/>
            <person name="Szatraj K."/>
            <person name="Zielenkiewicz U."/>
            <person name="Pilsyk S."/>
            <person name="Malc E."/>
            <person name="Mieczkowski P."/>
            <person name="Kruszewska J.S."/>
            <person name="Biernat P."/>
            <person name="Pawlowska J."/>
        </authorList>
    </citation>
    <scope>NUCLEOTIDE SEQUENCE</scope>
    <source>
        <strain evidence="2">WA0000017839</strain>
    </source>
</reference>
<proteinExistence type="predicted"/>
<protein>
    <submittedName>
        <fullName evidence="2">Uncharacterized protein</fullName>
    </submittedName>
</protein>
<dbReference type="OrthoDB" id="2280262at2759"/>
<accession>A0A8H7QI62</accession>
<keyword evidence="1" id="KW-0472">Membrane</keyword>
<keyword evidence="1" id="KW-0812">Transmembrane</keyword>
<gene>
    <name evidence="2" type="ORF">INT47_012366</name>
</gene>
<evidence type="ECO:0000256" key="1">
    <source>
        <dbReference type="SAM" id="Phobius"/>
    </source>
</evidence>